<dbReference type="AlphaFoldDB" id="A0A2P2EEH4"/>
<proteinExistence type="inferred from homology"/>
<dbReference type="Pfam" id="PF04295">
    <property type="entry name" value="GD_AH_second"/>
    <property type="match status" value="1"/>
</dbReference>
<dbReference type="EC" id="4.2.1.7" evidence="5"/>
<dbReference type="InterPro" id="IPR048332">
    <property type="entry name" value="GD_AH_C"/>
</dbReference>
<protein>
    <submittedName>
        <fullName evidence="5">Altronate dehydratase</fullName>
        <ecNumber evidence="5">4.2.1.7</ecNumber>
    </submittedName>
</protein>
<feature type="domain" description="D-galactarate/Altronate dehydratase second" evidence="3">
    <location>
        <begin position="1"/>
        <end position="69"/>
    </location>
</feature>
<comment type="caution">
    <text evidence="5">The sequence shown here is derived from an EMBL/GenBank/DDBJ whole genome shotgun (WGS) entry which is preliminary data.</text>
</comment>
<accession>A0A2P2EEH4</accession>
<keyword evidence="2 5" id="KW-0456">Lyase</keyword>
<dbReference type="Proteomes" id="UP000245086">
    <property type="component" value="Unassembled WGS sequence"/>
</dbReference>
<dbReference type="GO" id="GO:0019698">
    <property type="term" value="P:D-galacturonate catabolic process"/>
    <property type="evidence" value="ECO:0007669"/>
    <property type="project" value="TreeGrafter"/>
</dbReference>
<evidence type="ECO:0000313" key="6">
    <source>
        <dbReference type="Proteomes" id="UP000245086"/>
    </source>
</evidence>
<comment type="similarity">
    <text evidence="1">Belongs to the UxaA family.</text>
</comment>
<evidence type="ECO:0000256" key="2">
    <source>
        <dbReference type="ARBA" id="ARBA00023239"/>
    </source>
</evidence>
<dbReference type="InterPro" id="IPR007392">
    <property type="entry name" value="GD_AH_second"/>
</dbReference>
<gene>
    <name evidence="5" type="primary">uxaA</name>
    <name evidence="5" type="ORF">PbB2_03156</name>
</gene>
<sequence length="158" mass="16833">MAGYARHANFHSVVLIGLGYKVTQSDRVRDQMGLSPSINLHRFTIQDVGETSRAIEHGAALVAELLREADTARRQPAPLNALKLGLPCGGSDGWSGVTANPALGVASDLLVAHGGTAILSETPEIYGAEALLLARAQSPEIADKLNARLAWWQIRAFL</sequence>
<dbReference type="GO" id="GO:0008789">
    <property type="term" value="F:altronate dehydratase activity"/>
    <property type="evidence" value="ECO:0007669"/>
    <property type="project" value="UniProtKB-EC"/>
</dbReference>
<dbReference type="PANTHER" id="PTHR30536:SF5">
    <property type="entry name" value="ALTRONATE DEHYDRATASE"/>
    <property type="match status" value="1"/>
</dbReference>
<organism evidence="5 6">
    <name type="scientific">Candidatus Phycosocius bacilliformis</name>
    <dbReference type="NCBI Taxonomy" id="1445552"/>
    <lineage>
        <taxon>Bacteria</taxon>
        <taxon>Pseudomonadati</taxon>
        <taxon>Pseudomonadota</taxon>
        <taxon>Alphaproteobacteria</taxon>
        <taxon>Caulobacterales</taxon>
        <taxon>Caulobacterales incertae sedis</taxon>
        <taxon>Candidatus Phycosocius</taxon>
    </lineage>
</organism>
<dbReference type="Pfam" id="PF20629">
    <property type="entry name" value="GD_AH_C"/>
    <property type="match status" value="1"/>
</dbReference>
<evidence type="ECO:0000256" key="1">
    <source>
        <dbReference type="ARBA" id="ARBA00010986"/>
    </source>
</evidence>
<dbReference type="EMBL" id="BFBR01000015">
    <property type="protein sequence ID" value="GBF59456.1"/>
    <property type="molecule type" value="Genomic_DNA"/>
</dbReference>
<keyword evidence="6" id="KW-1185">Reference proteome</keyword>
<feature type="domain" description="D-galactarate/Altronate dehydratase C-terminal" evidence="4">
    <location>
        <begin position="80"/>
        <end position="153"/>
    </location>
</feature>
<evidence type="ECO:0000313" key="5">
    <source>
        <dbReference type="EMBL" id="GBF59456.1"/>
    </source>
</evidence>
<evidence type="ECO:0000259" key="3">
    <source>
        <dbReference type="Pfam" id="PF04295"/>
    </source>
</evidence>
<evidence type="ECO:0000259" key="4">
    <source>
        <dbReference type="Pfam" id="PF20629"/>
    </source>
</evidence>
<name>A0A2P2EEH4_9PROT</name>
<reference evidence="5 6" key="1">
    <citation type="journal article" date="2018" name="Genome Announc.">
        <title>Draft Genome Sequence of "Candidatus Phycosocius bacilliformis," an Alphaproteobacterial Ectosymbiont of the Hydrocarbon-Producing Green Alga Botryococcus braunii.</title>
        <authorList>
            <person name="Tanabe Y."/>
            <person name="Yamaguchi H."/>
            <person name="Watanabe M.M."/>
        </authorList>
    </citation>
    <scope>NUCLEOTIDE SEQUENCE [LARGE SCALE GENOMIC DNA]</scope>
    <source>
        <strain evidence="5 6">BOTRYCO-2</strain>
    </source>
</reference>
<dbReference type="PANTHER" id="PTHR30536">
    <property type="entry name" value="ALTRONATE/GALACTARATE DEHYDRATASE"/>
    <property type="match status" value="1"/>
</dbReference>
<dbReference type="InterPro" id="IPR052172">
    <property type="entry name" value="UxaA_altronate/galactarate_dh"/>
</dbReference>